<proteinExistence type="predicted"/>
<evidence type="ECO:0000256" key="6">
    <source>
        <dbReference type="SAM" id="Phobius"/>
    </source>
</evidence>
<dbReference type="AlphaFoldDB" id="A0A6C1B7V5"/>
<keyword evidence="2" id="KW-1003">Cell membrane</keyword>
<comment type="subcellular location">
    <subcellularLocation>
        <location evidence="1">Cell membrane</location>
        <topology evidence="1">Multi-pass membrane protein</topology>
    </subcellularLocation>
</comment>
<feature type="domain" description="Cytochrome b561 bacterial/Ni-hydrogenase" evidence="7">
    <location>
        <begin position="9"/>
        <end position="190"/>
    </location>
</feature>
<evidence type="ECO:0000256" key="4">
    <source>
        <dbReference type="ARBA" id="ARBA00022989"/>
    </source>
</evidence>
<evidence type="ECO:0000256" key="5">
    <source>
        <dbReference type="ARBA" id="ARBA00023136"/>
    </source>
</evidence>
<evidence type="ECO:0000259" key="7">
    <source>
        <dbReference type="Pfam" id="PF01292"/>
    </source>
</evidence>
<dbReference type="InterPro" id="IPR051542">
    <property type="entry name" value="Hydrogenase_cytochrome"/>
</dbReference>
<evidence type="ECO:0000256" key="3">
    <source>
        <dbReference type="ARBA" id="ARBA00022692"/>
    </source>
</evidence>
<dbReference type="InterPro" id="IPR011577">
    <property type="entry name" value="Cyt_b561_bac/Ni-Hgenase"/>
</dbReference>
<dbReference type="SUPFAM" id="SSF81342">
    <property type="entry name" value="Transmembrane di-heme cytochromes"/>
    <property type="match status" value="1"/>
</dbReference>
<dbReference type="GO" id="GO:0009055">
    <property type="term" value="F:electron transfer activity"/>
    <property type="evidence" value="ECO:0007669"/>
    <property type="project" value="InterPro"/>
</dbReference>
<dbReference type="GO" id="GO:0005886">
    <property type="term" value="C:plasma membrane"/>
    <property type="evidence" value="ECO:0007669"/>
    <property type="project" value="UniProtKB-SubCell"/>
</dbReference>
<dbReference type="EMBL" id="CP048836">
    <property type="protein sequence ID" value="QID19842.1"/>
    <property type="molecule type" value="Genomic_DNA"/>
</dbReference>
<accession>A0A6C1B7V5</accession>
<evidence type="ECO:0000313" key="9">
    <source>
        <dbReference type="Proteomes" id="UP000501991"/>
    </source>
</evidence>
<feature type="transmembrane region" description="Helical" evidence="6">
    <location>
        <begin position="47"/>
        <end position="71"/>
    </location>
</feature>
<evidence type="ECO:0000313" key="8">
    <source>
        <dbReference type="EMBL" id="QID19842.1"/>
    </source>
</evidence>
<dbReference type="Gene3D" id="1.20.950.20">
    <property type="entry name" value="Transmembrane di-heme cytochromes, Chain C"/>
    <property type="match status" value="1"/>
</dbReference>
<reference evidence="8 9" key="1">
    <citation type="submission" date="2020-02" db="EMBL/GenBank/DDBJ databases">
        <title>Nitrogenibacter mangrovi gen. nov., sp. nov. isolated from mangrove sediment, a denitrifying betaproteobacterium.</title>
        <authorList>
            <person name="Liao H."/>
            <person name="Tian Y."/>
        </authorList>
    </citation>
    <scope>NUCLEOTIDE SEQUENCE [LARGE SCALE GENOMIC DNA]</scope>
    <source>
        <strain evidence="8 9">M9-3-2</strain>
    </source>
</reference>
<keyword evidence="5 6" id="KW-0472">Membrane</keyword>
<keyword evidence="9" id="KW-1185">Reference proteome</keyword>
<sequence length="203" mass="22426">MTQATPVKVFDPLLRLTHWWIVLSIVSLIATSQLAELFEDGGGDTVFWQWHIVSGYALAAGLTVRVLWGLIGPVSARWKDLWHPSAWAGLASLRWPRARRGHDAMASLAFIGFYLIVALMVATGLGLAATEFQTGPLNALFGGMRQLEDLFKEPHEAGFTLILLFIGLHLGALAFHHWRGERVAQAMVTGRQYLDQDGEISHG</sequence>
<dbReference type="Pfam" id="PF01292">
    <property type="entry name" value="Ni_hydr_CYTB"/>
    <property type="match status" value="1"/>
</dbReference>
<dbReference type="Proteomes" id="UP000501991">
    <property type="component" value="Chromosome"/>
</dbReference>
<evidence type="ECO:0000256" key="2">
    <source>
        <dbReference type="ARBA" id="ARBA00022475"/>
    </source>
</evidence>
<name>A0A6C1B7V5_9RHOO</name>
<feature type="transmembrane region" description="Helical" evidence="6">
    <location>
        <begin position="12"/>
        <end position="35"/>
    </location>
</feature>
<dbReference type="PANTHER" id="PTHR30485:SF2">
    <property type="entry name" value="BLL0597 PROTEIN"/>
    <property type="match status" value="1"/>
</dbReference>
<dbReference type="GO" id="GO:0022904">
    <property type="term" value="P:respiratory electron transport chain"/>
    <property type="evidence" value="ECO:0007669"/>
    <property type="project" value="InterPro"/>
</dbReference>
<gene>
    <name evidence="8" type="ORF">G3580_12975</name>
</gene>
<dbReference type="InterPro" id="IPR016174">
    <property type="entry name" value="Di-haem_cyt_TM"/>
</dbReference>
<evidence type="ECO:0000256" key="1">
    <source>
        <dbReference type="ARBA" id="ARBA00004651"/>
    </source>
</evidence>
<protein>
    <submittedName>
        <fullName evidence="8">Cytochrome b/b6 domain-containing protein</fullName>
    </submittedName>
</protein>
<keyword evidence="3 6" id="KW-0812">Transmembrane</keyword>
<keyword evidence="4 6" id="KW-1133">Transmembrane helix</keyword>
<feature type="transmembrane region" description="Helical" evidence="6">
    <location>
        <begin position="157"/>
        <end position="175"/>
    </location>
</feature>
<dbReference type="PANTHER" id="PTHR30485">
    <property type="entry name" value="NI/FE-HYDROGENASE 1 B-TYPE CYTOCHROME SUBUNIT"/>
    <property type="match status" value="1"/>
</dbReference>
<dbReference type="KEGG" id="azq:G3580_12975"/>
<organism evidence="8 9">
    <name type="scientific">Nitrogeniibacter mangrovi</name>
    <dbReference type="NCBI Taxonomy" id="2016596"/>
    <lineage>
        <taxon>Bacteria</taxon>
        <taxon>Pseudomonadati</taxon>
        <taxon>Pseudomonadota</taxon>
        <taxon>Betaproteobacteria</taxon>
        <taxon>Rhodocyclales</taxon>
        <taxon>Zoogloeaceae</taxon>
        <taxon>Nitrogeniibacter</taxon>
    </lineage>
</organism>
<dbReference type="GO" id="GO:0020037">
    <property type="term" value="F:heme binding"/>
    <property type="evidence" value="ECO:0007669"/>
    <property type="project" value="TreeGrafter"/>
</dbReference>
<feature type="transmembrane region" description="Helical" evidence="6">
    <location>
        <begin position="104"/>
        <end position="129"/>
    </location>
</feature>